<evidence type="ECO:0000313" key="1">
    <source>
        <dbReference type="EMBL" id="SFH39011.1"/>
    </source>
</evidence>
<dbReference type="Proteomes" id="UP000199337">
    <property type="component" value="Unassembled WGS sequence"/>
</dbReference>
<dbReference type="PANTHER" id="PTHR43360">
    <property type="entry name" value="CARBON DIOXIDE CONCENTRATING MECHANISM PROTEIN CCMM"/>
    <property type="match status" value="1"/>
</dbReference>
<dbReference type="RefSeq" id="WP_207648245.1">
    <property type="nucleotide sequence ID" value="NZ_FOOX01000032.1"/>
</dbReference>
<name>A0A1I2ZPK1_9FIRM</name>
<dbReference type="Gene3D" id="2.160.10.10">
    <property type="entry name" value="Hexapeptide repeat proteins"/>
    <property type="match status" value="1"/>
</dbReference>
<protein>
    <submittedName>
        <fullName evidence="1">Carbonic anhydrase or acetyltransferase, isoleucine patch superfamily</fullName>
    </submittedName>
</protein>
<keyword evidence="2" id="KW-1185">Reference proteome</keyword>
<gene>
    <name evidence="1" type="ORF">SAMN05660649_05024</name>
</gene>
<dbReference type="EMBL" id="FOOX01000032">
    <property type="protein sequence ID" value="SFH39011.1"/>
    <property type="molecule type" value="Genomic_DNA"/>
</dbReference>
<organism evidence="1 2">
    <name type="scientific">Desulfotruncus arcticus DSM 17038</name>
    <dbReference type="NCBI Taxonomy" id="1121424"/>
    <lineage>
        <taxon>Bacteria</taxon>
        <taxon>Bacillati</taxon>
        <taxon>Bacillota</taxon>
        <taxon>Clostridia</taxon>
        <taxon>Eubacteriales</taxon>
        <taxon>Desulfallaceae</taxon>
        <taxon>Desulfotruncus</taxon>
    </lineage>
</organism>
<dbReference type="InterPro" id="IPR052265">
    <property type="entry name" value="Gamma-CA"/>
</dbReference>
<sequence length="242" mass="26019">MRKKEKILLCMVVVTALLSILILSGFSDTNAGASEGPQNIRPNVIASFNAEVDTPEISPESFIDPQSAVIGNVHIGKGVYVAPFASVRGDEGQRIWVGDETNIQDGVILHALETEENGEVVEKNLMEVNGNKYAVYIGDHVSLAHQCQVHGPAVVGNHTFVGMQAFVFKARVGDNVVIEPAAKIIGVSIPDGRYVPAGEIIKTQDAADNLPEITDSYVFKDLNAGVLHVNEQLAEGYLKDSE</sequence>
<evidence type="ECO:0000313" key="2">
    <source>
        <dbReference type="Proteomes" id="UP000199337"/>
    </source>
</evidence>
<proteinExistence type="predicted"/>
<dbReference type="AlphaFoldDB" id="A0A1I2ZPK1"/>
<reference evidence="2" key="1">
    <citation type="submission" date="2016-10" db="EMBL/GenBank/DDBJ databases">
        <authorList>
            <person name="Varghese N."/>
            <person name="Submissions S."/>
        </authorList>
    </citation>
    <scope>NUCLEOTIDE SEQUENCE [LARGE SCALE GENOMIC DNA]</scope>
    <source>
        <strain evidence="2">DSM 17038</strain>
    </source>
</reference>
<keyword evidence="1" id="KW-0808">Transferase</keyword>
<dbReference type="SUPFAM" id="SSF51161">
    <property type="entry name" value="Trimeric LpxA-like enzymes"/>
    <property type="match status" value="1"/>
</dbReference>
<dbReference type="InterPro" id="IPR011004">
    <property type="entry name" value="Trimer_LpxA-like_sf"/>
</dbReference>
<accession>A0A1I2ZPK1</accession>
<dbReference type="STRING" id="341036.SAMN05660649_05024"/>
<dbReference type="PANTHER" id="PTHR43360:SF1">
    <property type="entry name" value="CARBOXYSOME ASSEMBLY PROTEIN CCMM"/>
    <property type="match status" value="1"/>
</dbReference>
<dbReference type="GO" id="GO:0016740">
    <property type="term" value="F:transferase activity"/>
    <property type="evidence" value="ECO:0007669"/>
    <property type="project" value="UniProtKB-KW"/>
</dbReference>